<gene>
    <name evidence="2" type="ORF">AAFF_G00320740</name>
</gene>
<keyword evidence="3" id="KW-1185">Reference proteome</keyword>
<name>A0AAD7VZM3_9TELE</name>
<sequence length="586" mass="65443">MYDEFVKKKDVKREAYSLGGVQHIAGCSEPPRSSHDGGIAKFERNNPRQVLISEAIAKMIIRDLQAVQIVENKGFQDLLQLLEPRYTPEPCYYIQQQLPGYAYQVQMATKQVLTAAESCSITLDVWRSGSGRGRGRGGGYLGVTCHFITGDWQIKSALLACLPLAGHNTAQHVLSEFEEISHTHGIVGKVFRVVADPFPCWSGFQLPGFCLHGSEEEEDGEEDNSDEEMGAGVGVGMEAVDNSLDLCFGPCRIACFTRTLGLCVREGLRSSPQLSIALTKAACFYNYVTATVPPEKLGQVFGTGGVRAPPGITHGEQCWNWQLKAVRRMLESAEFLEDIVDRHDLTLSSFEKEVLRELVDVMEPFEEATDMVQGDKHVSVSLALPCVLGLRKHLAETAIRQCTGMLLGLAQALDRRLAAILEDPLHVTATALDPQFKLSWSSDIKWHRQVLLKETAKHLQAAVGGGSPQLPRQEPQLPPSKRSKLFSFMKQCQTSQTNSVEQELDTYLHEDTRDEDPLHYWKRKATDFPQLSQVAKKVFTVPATTTPVERIFHTVGKILRPKRCRPLPQNLETLIYLKANYHFLWT</sequence>
<dbReference type="GO" id="GO:0005634">
    <property type="term" value="C:nucleus"/>
    <property type="evidence" value="ECO:0007669"/>
    <property type="project" value="TreeGrafter"/>
</dbReference>
<accession>A0AAD7VZM3</accession>
<feature type="domain" description="HAT C-terminal dimerisation" evidence="1">
    <location>
        <begin position="503"/>
        <end position="580"/>
    </location>
</feature>
<dbReference type="GO" id="GO:0006357">
    <property type="term" value="P:regulation of transcription by RNA polymerase II"/>
    <property type="evidence" value="ECO:0007669"/>
    <property type="project" value="TreeGrafter"/>
</dbReference>
<dbReference type="SUPFAM" id="SSF140996">
    <property type="entry name" value="Hermes dimerisation domain"/>
    <property type="match status" value="1"/>
</dbReference>
<dbReference type="EMBL" id="JAINUG010000485">
    <property type="protein sequence ID" value="KAJ8367340.1"/>
    <property type="molecule type" value="Genomic_DNA"/>
</dbReference>
<proteinExistence type="predicted"/>
<dbReference type="Proteomes" id="UP001221898">
    <property type="component" value="Unassembled WGS sequence"/>
</dbReference>
<dbReference type="SUPFAM" id="SSF53098">
    <property type="entry name" value="Ribonuclease H-like"/>
    <property type="match status" value="1"/>
</dbReference>
<dbReference type="Pfam" id="PF05699">
    <property type="entry name" value="Dimer_Tnp_hAT"/>
    <property type="match status" value="1"/>
</dbReference>
<dbReference type="InterPro" id="IPR008906">
    <property type="entry name" value="HATC_C_dom"/>
</dbReference>
<evidence type="ECO:0000259" key="1">
    <source>
        <dbReference type="Pfam" id="PF05699"/>
    </source>
</evidence>
<dbReference type="GO" id="GO:0046983">
    <property type="term" value="F:protein dimerization activity"/>
    <property type="evidence" value="ECO:0007669"/>
    <property type="project" value="InterPro"/>
</dbReference>
<reference evidence="2" key="1">
    <citation type="journal article" date="2023" name="Science">
        <title>Genome structures resolve the early diversification of teleost fishes.</title>
        <authorList>
            <person name="Parey E."/>
            <person name="Louis A."/>
            <person name="Montfort J."/>
            <person name="Bouchez O."/>
            <person name="Roques C."/>
            <person name="Iampietro C."/>
            <person name="Lluch J."/>
            <person name="Castinel A."/>
            <person name="Donnadieu C."/>
            <person name="Desvignes T."/>
            <person name="Floi Bucao C."/>
            <person name="Jouanno E."/>
            <person name="Wen M."/>
            <person name="Mejri S."/>
            <person name="Dirks R."/>
            <person name="Jansen H."/>
            <person name="Henkel C."/>
            <person name="Chen W.J."/>
            <person name="Zahm M."/>
            <person name="Cabau C."/>
            <person name="Klopp C."/>
            <person name="Thompson A.W."/>
            <person name="Robinson-Rechavi M."/>
            <person name="Braasch I."/>
            <person name="Lecointre G."/>
            <person name="Bobe J."/>
            <person name="Postlethwait J.H."/>
            <person name="Berthelot C."/>
            <person name="Roest Crollius H."/>
            <person name="Guiguen Y."/>
        </authorList>
    </citation>
    <scope>NUCLEOTIDE SEQUENCE</scope>
    <source>
        <strain evidence="2">NC1722</strain>
    </source>
</reference>
<protein>
    <recommendedName>
        <fullName evidence="1">HAT C-terminal dimerisation domain-containing protein</fullName>
    </recommendedName>
</protein>
<dbReference type="PANTHER" id="PTHR46169">
    <property type="entry name" value="DNA REPLICATION-RELATED ELEMENT FACTOR, ISOFORM A"/>
    <property type="match status" value="1"/>
</dbReference>
<evidence type="ECO:0000313" key="3">
    <source>
        <dbReference type="Proteomes" id="UP001221898"/>
    </source>
</evidence>
<evidence type="ECO:0000313" key="2">
    <source>
        <dbReference type="EMBL" id="KAJ8367340.1"/>
    </source>
</evidence>
<dbReference type="InterPro" id="IPR012337">
    <property type="entry name" value="RNaseH-like_sf"/>
</dbReference>
<comment type="caution">
    <text evidence="2">The sequence shown here is derived from an EMBL/GenBank/DDBJ whole genome shotgun (WGS) entry which is preliminary data.</text>
</comment>
<dbReference type="InterPro" id="IPR052717">
    <property type="entry name" value="Vacuolar_transposase_reg"/>
</dbReference>
<dbReference type="AlphaFoldDB" id="A0AAD7VZM3"/>
<dbReference type="PANTHER" id="PTHR46169:SF15">
    <property type="entry name" value="INNER CENTROMERE PROTEIN A-LIKE ISOFORM X1-RELATED"/>
    <property type="match status" value="1"/>
</dbReference>
<organism evidence="2 3">
    <name type="scientific">Aldrovandia affinis</name>
    <dbReference type="NCBI Taxonomy" id="143900"/>
    <lineage>
        <taxon>Eukaryota</taxon>
        <taxon>Metazoa</taxon>
        <taxon>Chordata</taxon>
        <taxon>Craniata</taxon>
        <taxon>Vertebrata</taxon>
        <taxon>Euteleostomi</taxon>
        <taxon>Actinopterygii</taxon>
        <taxon>Neopterygii</taxon>
        <taxon>Teleostei</taxon>
        <taxon>Notacanthiformes</taxon>
        <taxon>Halosauridae</taxon>
        <taxon>Aldrovandia</taxon>
    </lineage>
</organism>